<dbReference type="EMBL" id="AMZH03033993">
    <property type="protein sequence ID" value="RRT32087.1"/>
    <property type="molecule type" value="Genomic_DNA"/>
</dbReference>
<dbReference type="Proteomes" id="UP000287651">
    <property type="component" value="Unassembled WGS sequence"/>
</dbReference>
<name>A0A426WXS8_ENSVE</name>
<protein>
    <submittedName>
        <fullName evidence="2">Uncharacterized protein</fullName>
    </submittedName>
</protein>
<evidence type="ECO:0000313" key="2">
    <source>
        <dbReference type="EMBL" id="RRT32087.1"/>
    </source>
</evidence>
<gene>
    <name evidence="2" type="ORF">B296_00043731</name>
</gene>
<dbReference type="AlphaFoldDB" id="A0A426WXS8"/>
<accession>A0A426WXS8</accession>
<proteinExistence type="predicted"/>
<sequence length="207" mass="22722">MCRHVVAHGEVVLAAPSSLVVVVDVVALPAASPKSSGGEPCTKLKMTVGDDLNRTSNHARTYIDCFRVERQASMPLGVHRSCKPASRHSLTVLEWVDGEVDDLGIIIRVSDGYRRVLAPETVESFPEQRVVQPRQGVVAPRASGLGAVVFGVGCVEVGQVQWETPHGQHSWHDDVRCTEADQSLRARTSWMIIDGDIKKRGIQRWLK</sequence>
<keyword evidence="1" id="KW-0732">Signal</keyword>
<feature type="signal peptide" evidence="1">
    <location>
        <begin position="1"/>
        <end position="22"/>
    </location>
</feature>
<feature type="chain" id="PRO_5019542008" evidence="1">
    <location>
        <begin position="23"/>
        <end position="207"/>
    </location>
</feature>
<reference evidence="2 3" key="1">
    <citation type="journal article" date="2014" name="Agronomy (Basel)">
        <title>A Draft Genome Sequence for Ensete ventricosum, the Drought-Tolerant Tree Against Hunger.</title>
        <authorList>
            <person name="Harrison J."/>
            <person name="Moore K.A."/>
            <person name="Paszkiewicz K."/>
            <person name="Jones T."/>
            <person name="Grant M."/>
            <person name="Ambacheew D."/>
            <person name="Muzemil S."/>
            <person name="Studholme D.J."/>
        </authorList>
    </citation>
    <scope>NUCLEOTIDE SEQUENCE [LARGE SCALE GENOMIC DNA]</scope>
</reference>
<comment type="caution">
    <text evidence="2">The sequence shown here is derived from an EMBL/GenBank/DDBJ whole genome shotgun (WGS) entry which is preliminary data.</text>
</comment>
<evidence type="ECO:0000313" key="3">
    <source>
        <dbReference type="Proteomes" id="UP000287651"/>
    </source>
</evidence>
<evidence type="ECO:0000256" key="1">
    <source>
        <dbReference type="SAM" id="SignalP"/>
    </source>
</evidence>
<organism evidence="2 3">
    <name type="scientific">Ensete ventricosum</name>
    <name type="common">Abyssinian banana</name>
    <name type="synonym">Musa ensete</name>
    <dbReference type="NCBI Taxonomy" id="4639"/>
    <lineage>
        <taxon>Eukaryota</taxon>
        <taxon>Viridiplantae</taxon>
        <taxon>Streptophyta</taxon>
        <taxon>Embryophyta</taxon>
        <taxon>Tracheophyta</taxon>
        <taxon>Spermatophyta</taxon>
        <taxon>Magnoliopsida</taxon>
        <taxon>Liliopsida</taxon>
        <taxon>Zingiberales</taxon>
        <taxon>Musaceae</taxon>
        <taxon>Ensete</taxon>
    </lineage>
</organism>